<dbReference type="PANTHER" id="PTHR22958">
    <property type="entry name" value="GLYCEROPHOSPHORYL DIESTER PHOSPHODIESTERASE"/>
    <property type="match status" value="1"/>
</dbReference>
<dbReference type="Proteomes" id="UP000824998">
    <property type="component" value="Unassembled WGS sequence"/>
</dbReference>
<dbReference type="PROSITE" id="PS50007">
    <property type="entry name" value="PIPLC_X_DOMAIN"/>
    <property type="match status" value="1"/>
</dbReference>
<dbReference type="SUPFAM" id="SSF48403">
    <property type="entry name" value="Ankyrin repeat"/>
    <property type="match status" value="1"/>
</dbReference>
<accession>A0A9P7YEG0</accession>
<protein>
    <submittedName>
        <fullName evidence="4">Glycerophosphoryl diester phosphodiesterase family-domain-containing protein</fullName>
    </submittedName>
</protein>
<evidence type="ECO:0000313" key="5">
    <source>
        <dbReference type="Proteomes" id="UP000824998"/>
    </source>
</evidence>
<dbReference type="GO" id="GO:0047389">
    <property type="term" value="F:glycerophosphocholine phosphodiesterase activity"/>
    <property type="evidence" value="ECO:0007669"/>
    <property type="project" value="TreeGrafter"/>
</dbReference>
<dbReference type="PANTHER" id="PTHR22958:SF1">
    <property type="entry name" value="GLYCEROPHOSPHOCHOLINE PHOSPHODIESTERASE GPCPD1"/>
    <property type="match status" value="1"/>
</dbReference>
<dbReference type="InterPro" id="IPR036770">
    <property type="entry name" value="Ankyrin_rpt-contain_sf"/>
</dbReference>
<gene>
    <name evidence="4" type="ORF">BJ875DRAFT_428923</name>
</gene>
<keyword evidence="1" id="KW-0378">Hydrolase</keyword>
<dbReference type="InterPro" id="IPR030395">
    <property type="entry name" value="GP_PDE_dom"/>
</dbReference>
<proteinExistence type="predicted"/>
<dbReference type="InterPro" id="IPR051578">
    <property type="entry name" value="GDPD"/>
</dbReference>
<dbReference type="AlphaFoldDB" id="A0A9P7YEG0"/>
<dbReference type="PROSITE" id="PS50088">
    <property type="entry name" value="ANK_REPEAT"/>
    <property type="match status" value="1"/>
</dbReference>
<dbReference type="SUPFAM" id="SSF51695">
    <property type="entry name" value="PLC-like phosphodiesterases"/>
    <property type="match status" value="1"/>
</dbReference>
<dbReference type="EMBL" id="MU251578">
    <property type="protein sequence ID" value="KAG9231851.1"/>
    <property type="molecule type" value="Genomic_DNA"/>
</dbReference>
<dbReference type="InterPro" id="IPR002110">
    <property type="entry name" value="Ankyrin_rpt"/>
</dbReference>
<dbReference type="Pfam" id="PF03009">
    <property type="entry name" value="GDPD"/>
    <property type="match status" value="1"/>
</dbReference>
<dbReference type="Pfam" id="PF12796">
    <property type="entry name" value="Ank_2"/>
    <property type="match status" value="1"/>
</dbReference>
<evidence type="ECO:0000313" key="4">
    <source>
        <dbReference type="EMBL" id="KAG9231851.1"/>
    </source>
</evidence>
<keyword evidence="5" id="KW-1185">Reference proteome</keyword>
<dbReference type="InterPro" id="IPR017946">
    <property type="entry name" value="PLC-like_Pdiesterase_TIM-brl"/>
</dbReference>
<dbReference type="InterPro" id="IPR057506">
    <property type="entry name" value="C2_GPCPD1"/>
</dbReference>
<comment type="caution">
    <text evidence="4">The sequence shown here is derived from an EMBL/GenBank/DDBJ whole genome shotgun (WGS) entry which is preliminary data.</text>
</comment>
<dbReference type="GO" id="GO:0046475">
    <property type="term" value="P:glycerophospholipid catabolic process"/>
    <property type="evidence" value="ECO:0007669"/>
    <property type="project" value="TreeGrafter"/>
</dbReference>
<dbReference type="PROSITE" id="PS50297">
    <property type="entry name" value="ANK_REP_REGION"/>
    <property type="match status" value="1"/>
</dbReference>
<sequence>MLRKLGRLPSSGPLLQLSLQDYHFAKTNTLSERLVRLDKSISYIKNFNPQYKDPVIVTQNSARHKPSPDKLNKYAHHSISTKRPIKTDLVEDKEPPSENFALHFAASSGDLEALDLLLLSPTLDINCQNTNGESALYISARAGNFFVVSQLIDGSGLRQIHLNSAEHSYGYTPLIIASIGNHLEVVKHLVAAGADQNHQDIFDWCAKDHACFRGFWSVSEVLSETVQEVTESMPKLTTQHGNTWLRSPMQDSRVFVNLGALNTKKTCAAVDLTPYMARYPSSPYQRSGYTISISAIGASGSSGFIELPVLEDETNYPLMFSTKDPNSLKLVFKIFEGQEQNRPLGSSIALLKNLKEGLGDARESLLRDYTLPIHERGTLDFIGTVTFNFLIVTPYNHPNLRSTLLDDIWKDPTVTQVVGHRGFGQNTPTIKRLQIGENTINSFLSTISQGVNYIECDVQLTKDHVPVIYHDFLVSEAGADVACHNLSFDQFMHINETQTPPPDVVTLISDKILENGTPVEDMTPRTRSRSLDLIEKGRNRDFVARMRKTHEYRLKGFKGNTRGDHIHNPFTTLEELLKSIPENVGIYMELKYPMLFEAEDWKMDLYGIEINIFLNTILDIAFTHGRSRSIIFMSFSPEICILVSQKQAKYPVMFLSESGLFPTGDIRASSLQQAVHFSRRWGLEGICMNSEPFVKCPRLVEYVRAAGLVCTSWGALNDDPEGAKIQAKAGVQAIIVDAVRLIANTLQESGR</sequence>
<feature type="repeat" description="ANK" evidence="2">
    <location>
        <begin position="169"/>
        <end position="201"/>
    </location>
</feature>
<feature type="domain" description="GP-PDE" evidence="3">
    <location>
        <begin position="415"/>
        <end position="746"/>
    </location>
</feature>
<reference evidence="4" key="1">
    <citation type="journal article" date="2021" name="IMA Fungus">
        <title>Genomic characterization of three marine fungi, including Emericellopsis atlantica sp. nov. with signatures of a generalist lifestyle and marine biomass degradation.</title>
        <authorList>
            <person name="Hagestad O.C."/>
            <person name="Hou L."/>
            <person name="Andersen J.H."/>
            <person name="Hansen E.H."/>
            <person name="Altermark B."/>
            <person name="Li C."/>
            <person name="Kuhnert E."/>
            <person name="Cox R.J."/>
            <person name="Crous P.W."/>
            <person name="Spatafora J.W."/>
            <person name="Lail K."/>
            <person name="Amirebrahimi M."/>
            <person name="Lipzen A."/>
            <person name="Pangilinan J."/>
            <person name="Andreopoulos W."/>
            <person name="Hayes R.D."/>
            <person name="Ng V."/>
            <person name="Grigoriev I.V."/>
            <person name="Jackson S.A."/>
            <person name="Sutton T.D.S."/>
            <person name="Dobson A.D.W."/>
            <person name="Rama T."/>
        </authorList>
    </citation>
    <scope>NUCLEOTIDE SEQUENCE</scope>
    <source>
        <strain evidence="4">TRa018bII</strain>
    </source>
</reference>
<organism evidence="4 5">
    <name type="scientific">Amylocarpus encephaloides</name>
    <dbReference type="NCBI Taxonomy" id="45428"/>
    <lineage>
        <taxon>Eukaryota</taxon>
        <taxon>Fungi</taxon>
        <taxon>Dikarya</taxon>
        <taxon>Ascomycota</taxon>
        <taxon>Pezizomycotina</taxon>
        <taxon>Leotiomycetes</taxon>
        <taxon>Helotiales</taxon>
        <taxon>Helotiales incertae sedis</taxon>
        <taxon>Amylocarpus</taxon>
    </lineage>
</organism>
<dbReference type="OrthoDB" id="197419at2759"/>
<dbReference type="Gene3D" id="1.25.40.20">
    <property type="entry name" value="Ankyrin repeat-containing domain"/>
    <property type="match status" value="1"/>
</dbReference>
<dbReference type="Gene3D" id="3.20.20.190">
    <property type="entry name" value="Phosphatidylinositol (PI) phosphodiesterase"/>
    <property type="match status" value="1"/>
</dbReference>
<evidence type="ECO:0000256" key="1">
    <source>
        <dbReference type="ARBA" id="ARBA00022801"/>
    </source>
</evidence>
<name>A0A9P7YEG0_9HELO</name>
<evidence type="ECO:0000259" key="3">
    <source>
        <dbReference type="PROSITE" id="PS51704"/>
    </source>
</evidence>
<keyword evidence="2" id="KW-0040">ANK repeat</keyword>
<dbReference type="Pfam" id="PF25329">
    <property type="entry name" value="C2_GDE1"/>
    <property type="match status" value="1"/>
</dbReference>
<evidence type="ECO:0000256" key="2">
    <source>
        <dbReference type="PROSITE-ProRule" id="PRU00023"/>
    </source>
</evidence>
<dbReference type="SMART" id="SM00248">
    <property type="entry name" value="ANK"/>
    <property type="match status" value="3"/>
</dbReference>
<dbReference type="PROSITE" id="PS51704">
    <property type="entry name" value="GP_PDE"/>
    <property type="match status" value="1"/>
</dbReference>